<evidence type="ECO:0000256" key="4">
    <source>
        <dbReference type="ARBA" id="ARBA00022737"/>
    </source>
</evidence>
<comment type="subcellular location">
    <subcellularLocation>
        <location evidence="1">Nucleus membrane</location>
    </subcellularLocation>
</comment>
<dbReference type="SMART" id="SM00150">
    <property type="entry name" value="SPEC"/>
    <property type="match status" value="9"/>
</dbReference>
<feature type="compositionally biased region" description="Basic and acidic residues" evidence="10">
    <location>
        <begin position="1813"/>
        <end position="1844"/>
    </location>
</feature>
<reference evidence="12" key="1">
    <citation type="submission" date="2024-04" db="EMBL/GenBank/DDBJ databases">
        <authorList>
            <consortium name="Molecular Ecology Group"/>
        </authorList>
    </citation>
    <scope>NUCLEOTIDE SEQUENCE</scope>
</reference>
<evidence type="ECO:0000256" key="7">
    <source>
        <dbReference type="ARBA" id="ARBA00023242"/>
    </source>
</evidence>
<dbReference type="SMART" id="SM01249">
    <property type="entry name" value="KASH"/>
    <property type="match status" value="1"/>
</dbReference>
<name>A0AAV2PFD2_9HYME</name>
<dbReference type="PROSITE" id="PS51049">
    <property type="entry name" value="KASH"/>
    <property type="match status" value="1"/>
</dbReference>
<keyword evidence="6 8" id="KW-0472">Membrane</keyword>
<feature type="compositionally biased region" description="Polar residues" evidence="10">
    <location>
        <begin position="2516"/>
        <end position="2543"/>
    </location>
</feature>
<evidence type="ECO:0000256" key="10">
    <source>
        <dbReference type="SAM" id="MobiDB-lite"/>
    </source>
</evidence>
<dbReference type="GO" id="GO:0005737">
    <property type="term" value="C:cytoplasm"/>
    <property type="evidence" value="ECO:0007669"/>
    <property type="project" value="TreeGrafter"/>
</dbReference>
<evidence type="ECO:0000256" key="5">
    <source>
        <dbReference type="ARBA" id="ARBA00022989"/>
    </source>
</evidence>
<organism evidence="12 13">
    <name type="scientific">Lasius platythorax</name>
    <dbReference type="NCBI Taxonomy" id="488582"/>
    <lineage>
        <taxon>Eukaryota</taxon>
        <taxon>Metazoa</taxon>
        <taxon>Ecdysozoa</taxon>
        <taxon>Arthropoda</taxon>
        <taxon>Hexapoda</taxon>
        <taxon>Insecta</taxon>
        <taxon>Pterygota</taxon>
        <taxon>Neoptera</taxon>
        <taxon>Endopterygota</taxon>
        <taxon>Hymenoptera</taxon>
        <taxon>Apocrita</taxon>
        <taxon>Aculeata</taxon>
        <taxon>Formicoidea</taxon>
        <taxon>Formicidae</taxon>
        <taxon>Formicinae</taxon>
        <taxon>Lasius</taxon>
        <taxon>Lasius</taxon>
    </lineage>
</organism>
<feature type="compositionally biased region" description="Basic and acidic residues" evidence="10">
    <location>
        <begin position="607"/>
        <end position="629"/>
    </location>
</feature>
<dbReference type="Proteomes" id="UP001497644">
    <property type="component" value="Chromosome 9"/>
</dbReference>
<evidence type="ECO:0000259" key="11">
    <source>
        <dbReference type="PROSITE" id="PS51049"/>
    </source>
</evidence>
<dbReference type="PANTHER" id="PTHR47535">
    <property type="entry name" value="MUSCLE-SPECIFIC PROTEIN 300 KDA, ISOFORM G"/>
    <property type="match status" value="1"/>
</dbReference>
<proteinExistence type="inferred from homology"/>
<feature type="compositionally biased region" description="Basic and acidic residues" evidence="10">
    <location>
        <begin position="267"/>
        <end position="283"/>
    </location>
</feature>
<dbReference type="Pfam" id="PF00435">
    <property type="entry name" value="Spectrin"/>
    <property type="match status" value="2"/>
</dbReference>
<dbReference type="GO" id="GO:0005640">
    <property type="term" value="C:nuclear outer membrane"/>
    <property type="evidence" value="ECO:0007669"/>
    <property type="project" value="TreeGrafter"/>
</dbReference>
<evidence type="ECO:0000256" key="9">
    <source>
        <dbReference type="SAM" id="Coils"/>
    </source>
</evidence>
<dbReference type="GO" id="GO:0034993">
    <property type="term" value="C:meiotic nuclear membrane microtubule tethering complex"/>
    <property type="evidence" value="ECO:0007669"/>
    <property type="project" value="TreeGrafter"/>
</dbReference>
<dbReference type="InterPro" id="IPR018159">
    <property type="entry name" value="Spectrin/alpha-actinin"/>
</dbReference>
<dbReference type="Pfam" id="PF10541">
    <property type="entry name" value="KASH"/>
    <property type="match status" value="1"/>
</dbReference>
<feature type="compositionally biased region" description="Basic and acidic residues" evidence="10">
    <location>
        <begin position="1"/>
        <end position="12"/>
    </location>
</feature>
<feature type="region of interest" description="Disordered" evidence="10">
    <location>
        <begin position="714"/>
        <end position="756"/>
    </location>
</feature>
<evidence type="ECO:0000313" key="12">
    <source>
        <dbReference type="EMBL" id="CAL1689805.1"/>
    </source>
</evidence>
<feature type="coiled-coil region" evidence="9">
    <location>
        <begin position="4598"/>
        <end position="4628"/>
    </location>
</feature>
<feature type="topological domain" description="Perinuclear space" evidence="8">
    <location>
        <begin position="5136"/>
        <end position="5165"/>
    </location>
</feature>
<feature type="compositionally biased region" description="Basic residues" evidence="10">
    <location>
        <begin position="133"/>
        <end position="147"/>
    </location>
</feature>
<feature type="region of interest" description="Disordered" evidence="10">
    <location>
        <begin position="1903"/>
        <end position="1935"/>
    </location>
</feature>
<feature type="compositionally biased region" description="Basic residues" evidence="10">
    <location>
        <begin position="13"/>
        <end position="22"/>
    </location>
</feature>
<evidence type="ECO:0000256" key="1">
    <source>
        <dbReference type="ARBA" id="ARBA00004126"/>
    </source>
</evidence>
<evidence type="ECO:0000256" key="2">
    <source>
        <dbReference type="ARBA" id="ARBA00008619"/>
    </source>
</evidence>
<dbReference type="PANTHER" id="PTHR47535:SF10">
    <property type="entry name" value="MUSCLE-SPECIFIC PROTEIN 300 KDA"/>
    <property type="match status" value="1"/>
</dbReference>
<feature type="domain" description="KASH" evidence="11">
    <location>
        <begin position="5106"/>
        <end position="5165"/>
    </location>
</feature>
<feature type="region of interest" description="Disordered" evidence="10">
    <location>
        <begin position="118"/>
        <end position="148"/>
    </location>
</feature>
<feature type="compositionally biased region" description="Acidic residues" evidence="10">
    <location>
        <begin position="998"/>
        <end position="1010"/>
    </location>
</feature>
<feature type="region of interest" description="Disordered" evidence="10">
    <location>
        <begin position="1"/>
        <end position="39"/>
    </location>
</feature>
<dbReference type="GO" id="GO:0007097">
    <property type="term" value="P:nuclear migration"/>
    <property type="evidence" value="ECO:0007669"/>
    <property type="project" value="TreeGrafter"/>
</dbReference>
<evidence type="ECO:0000313" key="13">
    <source>
        <dbReference type="Proteomes" id="UP001497644"/>
    </source>
</evidence>
<feature type="region of interest" description="Disordered" evidence="10">
    <location>
        <begin position="244"/>
        <end position="283"/>
    </location>
</feature>
<protein>
    <recommendedName>
        <fullName evidence="11">KASH domain-containing protein</fullName>
    </recommendedName>
</protein>
<dbReference type="GO" id="GO:0051015">
    <property type="term" value="F:actin filament binding"/>
    <property type="evidence" value="ECO:0007669"/>
    <property type="project" value="TreeGrafter"/>
</dbReference>
<dbReference type="Gene3D" id="1.20.58.60">
    <property type="match status" value="7"/>
</dbReference>
<feature type="region of interest" description="Disordered" evidence="10">
    <location>
        <begin position="998"/>
        <end position="1035"/>
    </location>
</feature>
<feature type="compositionally biased region" description="Basic and acidic residues" evidence="10">
    <location>
        <begin position="251"/>
        <end position="261"/>
    </location>
</feature>
<feature type="region of interest" description="Disordered" evidence="10">
    <location>
        <begin position="1642"/>
        <end position="1666"/>
    </location>
</feature>
<feature type="compositionally biased region" description="Basic and acidic residues" evidence="10">
    <location>
        <begin position="721"/>
        <end position="731"/>
    </location>
</feature>
<comment type="similarity">
    <text evidence="2">Belongs to the nesprin family.</text>
</comment>
<sequence>MEQKEISKVTKAEKRRQKKKARALLQNEKSEKKGFEMEEDVAQNKSIDSFGNTNIIEDIKTEKTVEITEEVANIAPLKDTMDVVSVKENDKSITEIQTAQIETIEKSLEKAEAVIENKTLPSQINPIKDKEKHKNKAKSKKEKRLNKTKSQEFIKTFTANSTESETPLTENIEIINISKDVICDITQTKEGDVKKLDNEPTKILQFSKDTIDKNDSSVTSEITKEEDIKKSELLAPSIGKEIAEIKNPLPSEKKGKHEQKSLKKHDAKIEGKQESQEQEDLSKCPKEDIIGIMDENVSTTNKLIDVTIKETDLKTESSFDYSMEKKENILIETKLEENFETSTDETKEEIKHEQETCEEYIKTLEKNNVAELTVDSEKIKTITENEQIIDQKEKLVKPEEAASGYNITLTMADTKQTELPQIEKLHPKPDDTLELYDITTVNNDVTKIKSITDNIETNKSNETRIGGSNLINNIYTPTELSSDLINIDTKHSLSLGELSSTAQHLFEDEDNLKRDASIVQENLDDSIELIKPKVQFYIADEILVLSSDQRKNVSSASILQEQPTSKLCNSQYLSIDHGFWLDKRSYHEAERDHFENLAVRMKKRLSRGNERNSDDRHRPRDHDDDRDGDNSGGRSQDPCGNSRFFSGAPQTERMIADLPGGICSWRDYSTYLSNESERTPDHSLSLGVINNQAGDSDLLLDYSLPNDARSLDHLLTSPSYHDPRTESRTESLVDTSEVNPKYPATSSSSSFQSSDPSTCIQSSTFAHLRPQSKLHLGKETWQGSARRCSSDEEVEKETAEDKIEKRIRRIQDTVEEDLASLQTKLSNFEETMGYLPLDNIESMLSSVTTMLTELRTYDEEVTQLERRLREIPADIESQRLLVALTEIHTRVTSLINEAKQGQIALEQAQEGREKRGQEIHTYKLFLEETETWLKNIVSKIDEQHSFNTNKILQEELRSRANQVSEYESLPEVSALAIALKKALVNAISQLSQKQQEICDEQAQADDDESTERDNATLDEAPSINSSVEGGPPSLADVSLQTGQSLIIDDVVEKKAQFTKQTSTTEIPSSTTCHSLTTQTTQVSLPSESAQTQEAIKILKTTKGDHDVIEIATKYLPSNLSQELVHQEQSNILPNEDIVVNMKYQDAKKTDSATSELNIVHAAPQSFETILVEPDDITTEVVVDADGTKRIIVKKLRRATTVNKQTTQQHMSTALGDAPLMMQAFSEAAMRDQQVTVTKTRPDGTIETITRQIYGGKVITGASTESINVEEYESEPRYTRMVTQGQIGDIRYQPVEEEILTEGGEYQTRTSSVHAMVQQVTKRVIKKTHKIIRKVTIIDGKETTTEEVIEEPEEIEINEQDIPHISINVVKSEDQKIIVPAGETIEIQQQKATKSEVPIEHTPDSSIQGPFFGPFAKDIMSARQDKTKEKIIERPLTIAEKNDDIIDIDTSNIVDKNMSLKEPLMTDSKIELADSEQIAMREMLSREEHVSELENLINIPDESVSILQHDENTVPKEIKMQVMKEHFSTEVNDINTLAVDNQALIDAERSAILQTPVEDVYVTQAVQPESLKSPLEPTITDDESVVTKTTCKSDDAPIKFKTPNIELENGTVEVEMHHDVSSTVETGTNVDILNVIVLEEEDEKEGMLKKDESSKSKEDITLTSLQQSEPQNGSIILTSELDIVKANEYPERLKDVETPLKEQEISEEEEDNLRDEALKPEYKPGFHRIEISLSVSKEDEEVEPLVSIKTQAERSEIAPYSIVKENVDISLPTDKRTTGVIYDKIVQTSAFLTAEKGTETLQQVVTANKLIDESLEQSKPDTTNHENREQQCHKDKPESSEKPVEAESSTSIATSIAESMEINVPSSDSSKHTSEQPQPDVAEIIKSITESSLSLDEIIVAEENGYQPDDNDVLSITPKDENGTKRKRKKKKKQKIRLIQDEDLTQVPKTSSDDATFTDDKLSLEIPEFEKEDNIKESSAMKEDNNAMDENSLENIMKQEDQAKEIKVEPTLQKESIIECKVELDNANTQTTIETCDVSTSFTPKDEESFSMFIQTSPEPLPLTLEEEIQTDRIEEIHIETQTILEPRLDFIAQNIVEETPEVEDLGIQTVTPVTTPMEEFAIQTSPIEEVPFIKTEMEDSQAQTTEINVFSTEMQTLPVEVALMITNETQTIINTAMEVEQQTTPPPITEKITLQESGIQTLSPKVPESLEKDVQTNVSDSPKPNVLHTDTQTITMPEALTETIETQTTPEESPRKLEQQETEIQIKSIKDTTMQTSPAVVSPEPIQVCEESIQTSIEETKQEESQTSLPEKTQTFDNSVQIETEDLIPQIEKSVQNIPDMCEISAQTSLEEENQPAEMTSISQQTTSIPTHTVEISTEDFKIEIAEEEDAYKAPVLVKAVNLKEETKNEGIIFTEIIETPAAPDVQVRKIEEEKEIEVASDKILTTVPENIGQRKASVETEINQFSEIPMIKDNLKSLDISVKTEKSTIPSSISERDTTPDTSFEIHVHTTIELSASDTLDSATSGSKETSDSSQDTTATEDLNNEADIEDHNSKAIKRQRRKRKHKTMKLNLSNKDKSEFESIFEQPMQSQDTSLKLSYCDVAKKNVSRRTSLMDNNDVLDDVVYEYSSQMIPQIESEDTASKAIESTNRHEEDIRGISDISTTSKTILTSNQFMIDSNCHIPETTAIPEVAAVQMPCLPDRPMIESLLMSSDQEKSSAIKSTQSSPEPMDTTEEPLIEIKQPILSKEITKLATTLPSIEIDERKEMNLWQESVTEVPSLNSLSAALLLEKSLEYDMKLQYQKIPQAMQAAKIISDRVKTLQNTNESSYLGNMLHIAHLEEVTTEKLVEERSSDVHKELAQLRNAIQENDVIIIEETFVIVVETISTWLETIEYRIFLNKECPTGPSHDDARMFIELKDEINHVKENICELDDIWKQLEPSYPEQEQERLRKCMNALEHQINIIEHVTTDGEKHASRQLARWDEFLNGVNNVYRLVNEQRKQLDYIIESEYSTRWKLQELDKLENINRCHMSKTSKLLNITCGLLRDYPGKIIPDETYAAHEMTKIIEHGVYVERERLLQLLVLAEEYEQTLQEFAQITDIAENLLDSPISVMNLEYLQEEMQKHRKFFVNLNHCRAILESLEGNLDPETRAKHSGLHEELHDKATALLDQAASRAQQMALAASRWMLLEQSVKEERGWLQVAHQRVPDLQTVTSTDYDQYISLYQSLSLDVATHRARLIQLFDVACSLRDLINIEDPENHYGEILDVIVKLQDNIESSLRRLLAFKESWNNQDTLMSRVEQWMTMAEKELAMLRHVSGSSIRQFWELKAQYEVHNNMRNEADNCFEQALRIIPLSDEILQRQFHYELQDRWNKISNKISEIQTDVTRSISSEEISSNEKLKLFEKELNELRITINSFYGVLKTKEELDLYIERLTVLFDRISFIQDEIGRLGLLPQSFRAAESERVGVLLSSARCIEGQIGEELDSAQLLREKIQLLQRGLSRFRKAHKRLSTILDQCENSEKQESELVAAAVNHCQSVADELAILWQDLMALRQMLHNLPTGMRVTVSPVGIERDLSNIQDVHTELESRCTRLLSLLTNRLELWRRFEKQLEVVQQSVQEADYMMELLTVQGSVDYDRLLKATERLEGLNGDLGAREVLIGELRAAAEPLRESCAVDVRERVDAIVNEAVQAWEDTRAELSALCTRYQHACRLWQQYRDSSAAVKAWVDTQMNSVINLPPEEAVKQVKICEETLAEHKERLAELRGLVAQIASDVGLNADGPLHCEVEALGQRLEDVRETLSTLADTVDAHVLSQELARGDLCQTKNFLDSVQQNLMTVGQDESNEQLTVLRNHLLALTRTEPQLQFIKDRALDMSVQEPSVVEVIRLWQRVFQETFQQYHRLSTRLIRSQDVIAALKLWEEYLTHVQDFLSTGVPSDYNGLSEHRNLCEIHRKLLPEQQNLILTVRQEEEHDRSVAEQFNALTSLHNETLARILERHAAVRDRISAWDKYRLDQSKLLTWLKEVERERQRMHLQFIHLRRLDKILQRIQALLDKIPTGETQIESLQKQQEYLLTNCEEALAVSIRMEHAANAQRIANLRAGLETWRDFVQRVQKLYEEHIEQSSVITAIFQEISQALSAAFHARPMNLFKTKEQLDSLQHLRIRLADAQRNLESLGVITEQLRECLSPSDMKTLNQHDALLSQQYGDLEYQLALLAYRLAERCGLHGRWENRLNKLLSWIEDTTLRMQDHNAIALDEPEETVKRLANELQAEMSLKQRELEWLQNTGQELIDIAEETEKAKLQQSLVEVNKKWNYLMVDGKARASKLVDLIQTMNSLLKKIVDLRTWLTGIEGQLSETLIIEKPMQKSIDKKLEDYEYLKTTIEAESGNISQVLNLCEILLNDCDTWKASFNTDAIKNGMNYLERRWKAVCVKSTERKKRIIMIWKLLQELDKTKHEYEPWLSKTEKSLSELEKNLTETSKEESEKLMEKAKSIARDIEGHQKTLKVLEQTFGRLAKSGLDPDNFRSLTNETRKTIDRWLAVGMKINAIIPSLQQEQKTYREFVLVHGAAVVGLTQVDVRLTQMQHLATPEQKSSLRRRRQQLREIEEELDTQNVTLRKADELALRVMQESNSDDVAAIQELVDEYQLLWRDIKERVAMLKLDLEMQERSEVDEAVQVETLKFEQDTAVQVDTLPRLIRMTSCDAYLIELEAALNECNNALNTLEAAVTPDPVSGPGLNAAAKTIAKLIGSCQSSIELVRHFHTLLVEDGKLNLGVAKSSEVTALISRYDTLIILARAREQQIRELRSPITDAYAFPCDHDNGRLICPLCSRRNWAQLDNDFWRLDKWLEYAEGTQSEQHSPPSDIEQLEDVIQDQREFLLNLDSHKSIVTSLNIVGAHLADHTEDTERAKELRDRLAVANNRWEKICTAATQWQEQLQHAFMTNHQFYRIIEELLAWLERTEVSIRASEPIDLTEPINVIEVKYNKFRELRNDLERCEPRVISLQEVTNHLLDEQTETRIRLQELRLRLQSLRRLTGIYALKLGTALGLDPQDVGLAATSTSLASLSHDLLDEAASGTDQPHTTSTNDDESNRTVLARGYRFLGRVLRVSLPIQALMLLLLGVASLVPSAEEDYSCMFSNNLARSFTPIAFYPNGPPPV</sequence>
<keyword evidence="13" id="KW-1185">Reference proteome</keyword>
<feature type="region of interest" description="Disordered" evidence="10">
    <location>
        <begin position="2714"/>
        <end position="2735"/>
    </location>
</feature>
<feature type="coiled-coil region" evidence="9">
    <location>
        <begin position="3751"/>
        <end position="3778"/>
    </location>
</feature>
<dbReference type="InterPro" id="IPR002017">
    <property type="entry name" value="Spectrin_repeat"/>
</dbReference>
<feature type="region of interest" description="Disordered" evidence="10">
    <location>
        <begin position="2516"/>
        <end position="2570"/>
    </location>
</feature>
<keyword evidence="5" id="KW-1133">Transmembrane helix</keyword>
<evidence type="ECO:0000256" key="8">
    <source>
        <dbReference type="PROSITE-ProRule" id="PRU00385"/>
    </source>
</evidence>
<evidence type="ECO:0000256" key="6">
    <source>
        <dbReference type="ARBA" id="ARBA00023136"/>
    </source>
</evidence>
<feature type="region of interest" description="Disordered" evidence="10">
    <location>
        <begin position="1388"/>
        <end position="1411"/>
    </location>
</feature>
<feature type="coiled-coil region" evidence="9">
    <location>
        <begin position="4264"/>
        <end position="4291"/>
    </location>
</feature>
<feature type="compositionally biased region" description="Basic and acidic residues" evidence="10">
    <location>
        <begin position="1644"/>
        <end position="1659"/>
    </location>
</feature>
<evidence type="ECO:0000256" key="3">
    <source>
        <dbReference type="ARBA" id="ARBA00022692"/>
    </source>
</evidence>
<keyword evidence="4" id="KW-0677">Repeat</keyword>
<feature type="compositionally biased region" description="Basic residues" evidence="10">
    <location>
        <begin position="1924"/>
        <end position="1935"/>
    </location>
</feature>
<dbReference type="InterPro" id="IPR012315">
    <property type="entry name" value="KASH"/>
</dbReference>
<feature type="region of interest" description="Disordered" evidence="10">
    <location>
        <begin position="1813"/>
        <end position="1849"/>
    </location>
</feature>
<keyword evidence="3 8" id="KW-0812">Transmembrane</keyword>
<keyword evidence="9" id="KW-0175">Coiled coil</keyword>
<dbReference type="InterPro" id="IPR052403">
    <property type="entry name" value="LINC-complex_assoc"/>
</dbReference>
<dbReference type="SUPFAM" id="SSF46966">
    <property type="entry name" value="Spectrin repeat"/>
    <property type="match status" value="8"/>
</dbReference>
<feature type="compositionally biased region" description="Low complexity" evidence="10">
    <location>
        <begin position="746"/>
        <end position="756"/>
    </location>
</feature>
<dbReference type="CDD" id="cd00176">
    <property type="entry name" value="SPEC"/>
    <property type="match status" value="3"/>
</dbReference>
<dbReference type="FunFam" id="1.20.58.60:FF:000171">
    <property type="entry name" value="Uncharacterized protein, isoform B"/>
    <property type="match status" value="1"/>
</dbReference>
<feature type="compositionally biased region" description="Basic and acidic residues" evidence="10">
    <location>
        <begin position="1392"/>
        <end position="1402"/>
    </location>
</feature>
<accession>A0AAV2PFD2</accession>
<feature type="region of interest" description="Disordered" evidence="10">
    <location>
        <begin position="605"/>
        <end position="647"/>
    </location>
</feature>
<dbReference type="EMBL" id="OZ034832">
    <property type="protein sequence ID" value="CAL1689805.1"/>
    <property type="molecule type" value="Genomic_DNA"/>
</dbReference>
<keyword evidence="7" id="KW-0539">Nucleus</keyword>
<feature type="topological domain" description="Cytoplasmic" evidence="8">
    <location>
        <begin position="1"/>
        <end position="5114"/>
    </location>
</feature>
<feature type="compositionally biased region" description="Basic residues" evidence="10">
    <location>
        <begin position="2556"/>
        <end position="2570"/>
    </location>
</feature>
<feature type="coiled-coil region" evidence="9">
    <location>
        <begin position="796"/>
        <end position="867"/>
    </location>
</feature>
<gene>
    <name evidence="12" type="ORF">LPLAT_LOCUS14648</name>
</gene>